<evidence type="ECO:0000256" key="4">
    <source>
        <dbReference type="ARBA" id="ARBA00007505"/>
    </source>
</evidence>
<accession>A0A2M7DQN7</accession>
<comment type="cofactor">
    <cofactor evidence="1">
        <name>NAD(+)</name>
        <dbReference type="ChEBI" id="CHEBI:57540"/>
    </cofactor>
</comment>
<keyword evidence="9" id="KW-1133">Transmembrane helix</keyword>
<dbReference type="UniPathway" id="UPA00796">
    <property type="reaction ID" value="UER00771"/>
</dbReference>
<keyword evidence="10" id="KW-0520">NAD</keyword>
<evidence type="ECO:0000256" key="5">
    <source>
        <dbReference type="ARBA" id="ARBA00012290"/>
    </source>
</evidence>
<keyword evidence="7" id="KW-0210">Decarboxylase</keyword>
<evidence type="ECO:0000313" key="15">
    <source>
        <dbReference type="EMBL" id="PIV52105.1"/>
    </source>
</evidence>
<evidence type="ECO:0000256" key="2">
    <source>
        <dbReference type="ARBA" id="ARBA00004447"/>
    </source>
</evidence>
<reference evidence="16" key="1">
    <citation type="submission" date="2017-09" db="EMBL/GenBank/DDBJ databases">
        <title>Depth-based differentiation of microbial function through sediment-hosted aquifers and enrichment of novel symbionts in the deep terrestrial subsurface.</title>
        <authorList>
            <person name="Probst A.J."/>
            <person name="Ladd B."/>
            <person name="Jarett J.K."/>
            <person name="Geller-Mcgrath D.E."/>
            <person name="Sieber C.M.K."/>
            <person name="Emerson J.B."/>
            <person name="Anantharaman K."/>
            <person name="Thomas B.C."/>
            <person name="Malmstrom R."/>
            <person name="Stieglmeier M."/>
            <person name="Klingl A."/>
            <person name="Woyke T."/>
            <person name="Ryan C.M."/>
            <person name="Banfield J.F."/>
        </authorList>
    </citation>
    <scope>NUCLEOTIDE SEQUENCE [LARGE SCALE GENOMIC DNA]</scope>
</reference>
<keyword evidence="13" id="KW-0456">Lyase</keyword>
<evidence type="ECO:0000256" key="10">
    <source>
        <dbReference type="ARBA" id="ARBA00023027"/>
    </source>
</evidence>
<dbReference type="InterPro" id="IPR016040">
    <property type="entry name" value="NAD(P)-bd_dom"/>
</dbReference>
<dbReference type="InterPro" id="IPR044516">
    <property type="entry name" value="UXS-like"/>
</dbReference>
<dbReference type="EC" id="4.1.1.35" evidence="5"/>
<dbReference type="EMBL" id="PETS01000008">
    <property type="protein sequence ID" value="PIV52105.1"/>
    <property type="molecule type" value="Genomic_DNA"/>
</dbReference>
<protein>
    <recommendedName>
        <fullName evidence="5">UDP-glucuronate decarboxylase</fullName>
        <ecNumber evidence="5">4.1.1.35</ecNumber>
    </recommendedName>
</protein>
<comment type="caution">
    <text evidence="15">The sequence shown here is derived from an EMBL/GenBank/DDBJ whole genome shotgun (WGS) entry which is preliminary data.</text>
</comment>
<comment type="subcellular location">
    <subcellularLocation>
        <location evidence="2">Golgi apparatus</location>
        <location evidence="2">Golgi stack membrane</location>
        <topology evidence="2">Single-pass type II membrane protein</topology>
    </subcellularLocation>
</comment>
<evidence type="ECO:0000256" key="3">
    <source>
        <dbReference type="ARBA" id="ARBA00005100"/>
    </source>
</evidence>
<evidence type="ECO:0000256" key="1">
    <source>
        <dbReference type="ARBA" id="ARBA00001911"/>
    </source>
</evidence>
<name>A0A2M7DQN7_9BACT</name>
<keyword evidence="12" id="KW-0472">Membrane</keyword>
<dbReference type="GO" id="GO:0005737">
    <property type="term" value="C:cytoplasm"/>
    <property type="evidence" value="ECO:0007669"/>
    <property type="project" value="TreeGrafter"/>
</dbReference>
<dbReference type="GO" id="GO:0048040">
    <property type="term" value="F:UDP-glucuronate decarboxylase activity"/>
    <property type="evidence" value="ECO:0007669"/>
    <property type="project" value="UniProtKB-EC"/>
</dbReference>
<dbReference type="GO" id="GO:0070403">
    <property type="term" value="F:NAD+ binding"/>
    <property type="evidence" value="ECO:0007669"/>
    <property type="project" value="InterPro"/>
</dbReference>
<evidence type="ECO:0000256" key="7">
    <source>
        <dbReference type="ARBA" id="ARBA00022793"/>
    </source>
</evidence>
<dbReference type="GO" id="GO:0042732">
    <property type="term" value="P:D-xylose metabolic process"/>
    <property type="evidence" value="ECO:0007669"/>
    <property type="project" value="InterPro"/>
</dbReference>
<evidence type="ECO:0000259" key="14">
    <source>
        <dbReference type="Pfam" id="PF16363"/>
    </source>
</evidence>
<keyword evidence="11" id="KW-0333">Golgi apparatus</keyword>
<gene>
    <name evidence="15" type="ORF">COS18_00450</name>
</gene>
<dbReference type="InterPro" id="IPR036291">
    <property type="entry name" value="NAD(P)-bd_dom_sf"/>
</dbReference>
<evidence type="ECO:0000256" key="11">
    <source>
        <dbReference type="ARBA" id="ARBA00023034"/>
    </source>
</evidence>
<proteinExistence type="inferred from homology"/>
<dbReference type="Pfam" id="PF16363">
    <property type="entry name" value="GDP_Man_Dehyd"/>
    <property type="match status" value="1"/>
</dbReference>
<keyword evidence="8" id="KW-0735">Signal-anchor</keyword>
<keyword evidence="6" id="KW-0812">Transmembrane</keyword>
<evidence type="ECO:0000256" key="13">
    <source>
        <dbReference type="ARBA" id="ARBA00023239"/>
    </source>
</evidence>
<organism evidence="15 16">
    <name type="scientific">Candidatus Falkowbacteria bacterium CG02_land_8_20_14_3_00_36_14</name>
    <dbReference type="NCBI Taxonomy" id="1974560"/>
    <lineage>
        <taxon>Bacteria</taxon>
        <taxon>Candidatus Falkowiibacteriota</taxon>
    </lineage>
</organism>
<feature type="domain" description="NAD(P)-binding" evidence="14">
    <location>
        <begin position="34"/>
        <end position="344"/>
    </location>
</feature>
<dbReference type="PANTHER" id="PTHR43078:SF6">
    <property type="entry name" value="UDP-GLUCURONIC ACID DECARBOXYLASE 1"/>
    <property type="match status" value="1"/>
</dbReference>
<dbReference type="GO" id="GO:0033320">
    <property type="term" value="P:UDP-D-xylose biosynthetic process"/>
    <property type="evidence" value="ECO:0007669"/>
    <property type="project" value="UniProtKB-UniPathway"/>
</dbReference>
<evidence type="ECO:0000256" key="8">
    <source>
        <dbReference type="ARBA" id="ARBA00022968"/>
    </source>
</evidence>
<comment type="pathway">
    <text evidence="3">Nucleotide-sugar biosynthesis; UDP-alpha-D-xylose biosynthesis; UDP-alpha-D-xylose from UDP-alpha-D-glucuronate: step 1/1.</text>
</comment>
<evidence type="ECO:0000256" key="9">
    <source>
        <dbReference type="ARBA" id="ARBA00022989"/>
    </source>
</evidence>
<evidence type="ECO:0000256" key="12">
    <source>
        <dbReference type="ARBA" id="ARBA00023136"/>
    </source>
</evidence>
<comment type="similarity">
    <text evidence="4">Belongs to the NAD(P)-dependent epimerase/dehydratase family. UDP-glucuronic acid decarboxylase subfamily.</text>
</comment>
<dbReference type="Proteomes" id="UP000228896">
    <property type="component" value="Unassembled WGS sequence"/>
</dbReference>
<dbReference type="Gene3D" id="3.40.50.720">
    <property type="entry name" value="NAD(P)-binding Rossmann-like Domain"/>
    <property type="match status" value="1"/>
</dbReference>
<dbReference type="PANTHER" id="PTHR43078">
    <property type="entry name" value="UDP-GLUCURONIC ACID DECARBOXYLASE-RELATED"/>
    <property type="match status" value="1"/>
</dbReference>
<sequence length="361" mass="40940">MQLKFQIAAERLLSNKSNYKNMAKNLVFDKKNVLIIGGAGFIGSHICDQLIKNNKVICLDNFSTGDEKNIDQLLSDPNFEFIRHDITEPIDLIKFKELQKFRIEWQGIQEIYNLACPSLPIHFIKNKIPTLLANSYGTKNSLDLAIKYKSKFMHFSSAVIYGQTQDNEIKIKEENIGQVDLLSDRSAYNEGKRFAETIIINYKNVYHLDAKIIRVFRTYGPRMKLDEGNMIPDFINNALDNKDLLVMGDKNFSSSFCYVSDVVDAAVKMMETDSAGPINIGSDININITDLANKIIAILNSKSKIIYDKENNFLSLLYLPDITKARNELGWLPVINLEAGLKETINDLQASKGLKGIRELL</sequence>
<dbReference type="SUPFAM" id="SSF51735">
    <property type="entry name" value="NAD(P)-binding Rossmann-fold domains"/>
    <property type="match status" value="1"/>
</dbReference>
<evidence type="ECO:0000256" key="6">
    <source>
        <dbReference type="ARBA" id="ARBA00022692"/>
    </source>
</evidence>
<evidence type="ECO:0000313" key="16">
    <source>
        <dbReference type="Proteomes" id="UP000228896"/>
    </source>
</evidence>
<dbReference type="AlphaFoldDB" id="A0A2M7DQN7"/>